<evidence type="ECO:0000313" key="2">
    <source>
        <dbReference type="EMBL" id="TEB34840.1"/>
    </source>
</evidence>
<proteinExistence type="predicted"/>
<comment type="caution">
    <text evidence="2">The sequence shown here is derived from an EMBL/GenBank/DDBJ whole genome shotgun (WGS) entry which is preliminary data.</text>
</comment>
<feature type="region of interest" description="Disordered" evidence="1">
    <location>
        <begin position="187"/>
        <end position="212"/>
    </location>
</feature>
<keyword evidence="3" id="KW-1185">Reference proteome</keyword>
<sequence>MSTGQGTISETPGACLGTSVSTTVCIWGAPWGVRHISDPGRLTTYTRPVNAPVNAQRLFSSTRNRDHPLLAAIVTRARPGRFDPSSYPRNERATDPNGLFGGAPSATRQDGGRVRVVKESYPAAALLQPSHISGNTREFRIPSHIRAVGEPEQGRSMSTPILVYWYYPGRQSVWKFKHALKPTLSNRETRDASLQPPIKVNIPPPRTVDDFPQETCGDRKLSEIEKLMENLWDTDRSPRNPCYESTDRQIAVDAGADRRRLEIPSTPTVLPLHQGECDARVSPKCERITLLKGHPLEGRIYATAEKQLVQRVNAGPVQQPQSHDQSRQRDYVGLPEFHFEELEDVQSTQFCVKFPNINPILVWPERKFRPSELCCQRQSSPIWAMSTSNCLQWLGCGGIVGSSFAYKQSTARKCVLWQSLETYFQYSPSLYRGAFSEKWAGEGTREQDACALIARFWPATDPVTFPFKKPMAMHLRSFKDIAVELSELLRISILPANFCHQKSVDTIVLVWVAAPTPPTPPSHTTPGGRRFAPQQDP</sequence>
<protein>
    <submittedName>
        <fullName evidence="2">Uncharacterized protein</fullName>
    </submittedName>
</protein>
<evidence type="ECO:0000256" key="1">
    <source>
        <dbReference type="SAM" id="MobiDB-lite"/>
    </source>
</evidence>
<reference evidence="2 3" key="1">
    <citation type="journal article" date="2019" name="Nat. Ecol. Evol.">
        <title>Megaphylogeny resolves global patterns of mushroom evolution.</title>
        <authorList>
            <person name="Varga T."/>
            <person name="Krizsan K."/>
            <person name="Foldi C."/>
            <person name="Dima B."/>
            <person name="Sanchez-Garcia M."/>
            <person name="Sanchez-Ramirez S."/>
            <person name="Szollosi G.J."/>
            <person name="Szarkandi J.G."/>
            <person name="Papp V."/>
            <person name="Albert L."/>
            <person name="Andreopoulos W."/>
            <person name="Angelini C."/>
            <person name="Antonin V."/>
            <person name="Barry K.W."/>
            <person name="Bougher N.L."/>
            <person name="Buchanan P."/>
            <person name="Buyck B."/>
            <person name="Bense V."/>
            <person name="Catcheside P."/>
            <person name="Chovatia M."/>
            <person name="Cooper J."/>
            <person name="Damon W."/>
            <person name="Desjardin D."/>
            <person name="Finy P."/>
            <person name="Geml J."/>
            <person name="Haridas S."/>
            <person name="Hughes K."/>
            <person name="Justo A."/>
            <person name="Karasinski D."/>
            <person name="Kautmanova I."/>
            <person name="Kiss B."/>
            <person name="Kocsube S."/>
            <person name="Kotiranta H."/>
            <person name="LaButti K.M."/>
            <person name="Lechner B.E."/>
            <person name="Liimatainen K."/>
            <person name="Lipzen A."/>
            <person name="Lukacs Z."/>
            <person name="Mihaltcheva S."/>
            <person name="Morgado L.N."/>
            <person name="Niskanen T."/>
            <person name="Noordeloos M.E."/>
            <person name="Ohm R.A."/>
            <person name="Ortiz-Santana B."/>
            <person name="Ovrebo C."/>
            <person name="Racz N."/>
            <person name="Riley R."/>
            <person name="Savchenko A."/>
            <person name="Shiryaev A."/>
            <person name="Soop K."/>
            <person name="Spirin V."/>
            <person name="Szebenyi C."/>
            <person name="Tomsovsky M."/>
            <person name="Tulloss R.E."/>
            <person name="Uehling J."/>
            <person name="Grigoriev I.V."/>
            <person name="Vagvolgyi C."/>
            <person name="Papp T."/>
            <person name="Martin F.M."/>
            <person name="Miettinen O."/>
            <person name="Hibbett D.S."/>
            <person name="Nagy L.G."/>
        </authorList>
    </citation>
    <scope>NUCLEOTIDE SEQUENCE [LARGE SCALE GENOMIC DNA]</scope>
    <source>
        <strain evidence="2 3">FP101781</strain>
    </source>
</reference>
<dbReference type="AlphaFoldDB" id="A0A4Y7TKZ1"/>
<feature type="region of interest" description="Disordered" evidence="1">
    <location>
        <begin position="80"/>
        <end position="113"/>
    </location>
</feature>
<feature type="region of interest" description="Disordered" evidence="1">
    <location>
        <begin position="518"/>
        <end position="537"/>
    </location>
</feature>
<dbReference type="Proteomes" id="UP000298030">
    <property type="component" value="Unassembled WGS sequence"/>
</dbReference>
<evidence type="ECO:0000313" key="3">
    <source>
        <dbReference type="Proteomes" id="UP000298030"/>
    </source>
</evidence>
<accession>A0A4Y7TKZ1</accession>
<organism evidence="2 3">
    <name type="scientific">Coprinellus micaceus</name>
    <name type="common">Glistening ink-cap mushroom</name>
    <name type="synonym">Coprinus micaceus</name>
    <dbReference type="NCBI Taxonomy" id="71717"/>
    <lineage>
        <taxon>Eukaryota</taxon>
        <taxon>Fungi</taxon>
        <taxon>Dikarya</taxon>
        <taxon>Basidiomycota</taxon>
        <taxon>Agaricomycotina</taxon>
        <taxon>Agaricomycetes</taxon>
        <taxon>Agaricomycetidae</taxon>
        <taxon>Agaricales</taxon>
        <taxon>Agaricineae</taxon>
        <taxon>Psathyrellaceae</taxon>
        <taxon>Coprinellus</taxon>
    </lineage>
</organism>
<dbReference type="EMBL" id="QPFP01000008">
    <property type="protein sequence ID" value="TEB34840.1"/>
    <property type="molecule type" value="Genomic_DNA"/>
</dbReference>
<name>A0A4Y7TKZ1_COPMI</name>
<gene>
    <name evidence="2" type="ORF">FA13DRAFT_1707058</name>
</gene>